<proteinExistence type="predicted"/>
<evidence type="ECO:0000313" key="2">
    <source>
        <dbReference type="Proteomes" id="UP000595140"/>
    </source>
</evidence>
<accession>A0A484LGV4</accession>
<reference evidence="1 2" key="1">
    <citation type="submission" date="2018-04" db="EMBL/GenBank/DDBJ databases">
        <authorList>
            <person name="Vogel A."/>
        </authorList>
    </citation>
    <scope>NUCLEOTIDE SEQUENCE [LARGE SCALE GENOMIC DNA]</scope>
</reference>
<protein>
    <submittedName>
        <fullName evidence="1">Uncharacterized protein</fullName>
    </submittedName>
</protein>
<organism evidence="1 2">
    <name type="scientific">Cuscuta campestris</name>
    <dbReference type="NCBI Taxonomy" id="132261"/>
    <lineage>
        <taxon>Eukaryota</taxon>
        <taxon>Viridiplantae</taxon>
        <taxon>Streptophyta</taxon>
        <taxon>Embryophyta</taxon>
        <taxon>Tracheophyta</taxon>
        <taxon>Spermatophyta</taxon>
        <taxon>Magnoliopsida</taxon>
        <taxon>eudicotyledons</taxon>
        <taxon>Gunneridae</taxon>
        <taxon>Pentapetalae</taxon>
        <taxon>asterids</taxon>
        <taxon>lamiids</taxon>
        <taxon>Solanales</taxon>
        <taxon>Convolvulaceae</taxon>
        <taxon>Cuscuteae</taxon>
        <taxon>Cuscuta</taxon>
        <taxon>Cuscuta subgen. Grammica</taxon>
        <taxon>Cuscuta sect. Cleistogrammica</taxon>
    </lineage>
</organism>
<dbReference type="AlphaFoldDB" id="A0A484LGV4"/>
<dbReference type="Proteomes" id="UP000595140">
    <property type="component" value="Unassembled WGS sequence"/>
</dbReference>
<name>A0A484LGV4_9ASTE</name>
<keyword evidence="2" id="KW-1185">Reference proteome</keyword>
<gene>
    <name evidence="1" type="ORF">CCAM_LOCUS17367</name>
</gene>
<dbReference type="EMBL" id="OOIL02001451">
    <property type="protein sequence ID" value="VFQ75591.1"/>
    <property type="molecule type" value="Genomic_DNA"/>
</dbReference>
<sequence>MSKTFAVVRLTLFPYEFHLLRPASLHLFHLLDNTRHTLSRHQSFVDEGLNERLMQSSDGNLIWEYKSWGLKSGGYLTTPSDFNWYPAPLTTTDADLLTEKRASDPNADNKPIVG</sequence>
<evidence type="ECO:0000313" key="1">
    <source>
        <dbReference type="EMBL" id="VFQ75591.1"/>
    </source>
</evidence>